<evidence type="ECO:0000256" key="1">
    <source>
        <dbReference type="ARBA" id="ARBA00009437"/>
    </source>
</evidence>
<dbReference type="Pfam" id="PF03466">
    <property type="entry name" value="LysR_substrate"/>
    <property type="match status" value="1"/>
</dbReference>
<name>A0ABP9PR73_9BACT</name>
<dbReference type="InterPro" id="IPR036388">
    <property type="entry name" value="WH-like_DNA-bd_sf"/>
</dbReference>
<comment type="caution">
    <text evidence="6">The sequence shown here is derived from an EMBL/GenBank/DDBJ whole genome shotgun (WGS) entry which is preliminary data.</text>
</comment>
<proteinExistence type="inferred from homology"/>
<keyword evidence="4" id="KW-0804">Transcription</keyword>
<evidence type="ECO:0000313" key="7">
    <source>
        <dbReference type="Proteomes" id="UP001499852"/>
    </source>
</evidence>
<keyword evidence="3" id="KW-0238">DNA-binding</keyword>
<dbReference type="PANTHER" id="PTHR30346">
    <property type="entry name" value="TRANSCRIPTIONAL DUAL REGULATOR HCAR-RELATED"/>
    <property type="match status" value="1"/>
</dbReference>
<evidence type="ECO:0000256" key="4">
    <source>
        <dbReference type="ARBA" id="ARBA00023163"/>
    </source>
</evidence>
<dbReference type="InterPro" id="IPR005119">
    <property type="entry name" value="LysR_subst-bd"/>
</dbReference>
<dbReference type="SUPFAM" id="SSF46785">
    <property type="entry name" value="Winged helix' DNA-binding domain"/>
    <property type="match status" value="1"/>
</dbReference>
<evidence type="ECO:0000256" key="3">
    <source>
        <dbReference type="ARBA" id="ARBA00023125"/>
    </source>
</evidence>
<dbReference type="PANTHER" id="PTHR30346:SF28">
    <property type="entry name" value="HTH-TYPE TRANSCRIPTIONAL REGULATOR CYNR"/>
    <property type="match status" value="1"/>
</dbReference>
<evidence type="ECO:0000259" key="5">
    <source>
        <dbReference type="PROSITE" id="PS50931"/>
    </source>
</evidence>
<dbReference type="PROSITE" id="PS50931">
    <property type="entry name" value="HTH_LYSR"/>
    <property type="match status" value="1"/>
</dbReference>
<dbReference type="Pfam" id="PF00126">
    <property type="entry name" value="HTH_1"/>
    <property type="match status" value="1"/>
</dbReference>
<accession>A0ABP9PR73</accession>
<dbReference type="RefSeq" id="WP_345738641.1">
    <property type="nucleotide sequence ID" value="NZ_BAABIA010000011.1"/>
</dbReference>
<reference evidence="7" key="1">
    <citation type="journal article" date="2019" name="Int. J. Syst. Evol. Microbiol.">
        <title>The Global Catalogue of Microorganisms (GCM) 10K type strain sequencing project: providing services to taxonomists for standard genome sequencing and annotation.</title>
        <authorList>
            <consortium name="The Broad Institute Genomics Platform"/>
            <consortium name="The Broad Institute Genome Sequencing Center for Infectious Disease"/>
            <person name="Wu L."/>
            <person name="Ma J."/>
        </authorList>
    </citation>
    <scope>NUCLEOTIDE SEQUENCE [LARGE SCALE GENOMIC DNA]</scope>
    <source>
        <strain evidence="7">JCM 18053</strain>
    </source>
</reference>
<comment type="similarity">
    <text evidence="1">Belongs to the LysR transcriptional regulatory family.</text>
</comment>
<dbReference type="Gene3D" id="3.40.190.10">
    <property type="entry name" value="Periplasmic binding protein-like II"/>
    <property type="match status" value="2"/>
</dbReference>
<dbReference type="SUPFAM" id="SSF53850">
    <property type="entry name" value="Periplasmic binding protein-like II"/>
    <property type="match status" value="1"/>
</dbReference>
<dbReference type="Gene3D" id="1.10.10.10">
    <property type="entry name" value="Winged helix-like DNA-binding domain superfamily/Winged helix DNA-binding domain"/>
    <property type="match status" value="1"/>
</dbReference>
<dbReference type="CDD" id="cd08414">
    <property type="entry name" value="PBP2_LTTR_aromatics_like"/>
    <property type="match status" value="1"/>
</dbReference>
<dbReference type="Proteomes" id="UP001499852">
    <property type="component" value="Unassembled WGS sequence"/>
</dbReference>
<organism evidence="6 7">
    <name type="scientific">Prosthecobacter algae</name>
    <dbReference type="NCBI Taxonomy" id="1144682"/>
    <lineage>
        <taxon>Bacteria</taxon>
        <taxon>Pseudomonadati</taxon>
        <taxon>Verrucomicrobiota</taxon>
        <taxon>Verrucomicrobiia</taxon>
        <taxon>Verrucomicrobiales</taxon>
        <taxon>Verrucomicrobiaceae</taxon>
        <taxon>Prosthecobacter</taxon>
    </lineage>
</organism>
<dbReference type="EMBL" id="BAABIA010000011">
    <property type="protein sequence ID" value="GAA5148451.1"/>
    <property type="molecule type" value="Genomic_DNA"/>
</dbReference>
<dbReference type="InterPro" id="IPR000847">
    <property type="entry name" value="LysR_HTH_N"/>
</dbReference>
<evidence type="ECO:0000256" key="2">
    <source>
        <dbReference type="ARBA" id="ARBA00023015"/>
    </source>
</evidence>
<gene>
    <name evidence="6" type="ORF">GCM10023213_44750</name>
</gene>
<keyword evidence="7" id="KW-1185">Reference proteome</keyword>
<dbReference type="InterPro" id="IPR036390">
    <property type="entry name" value="WH_DNA-bd_sf"/>
</dbReference>
<sequence>MDYSIREIECFIAVAEELSFTRAARRLHLAQPPLSRHIRSLEEKIGATLVSREPRRISLTAAGSLFYEETRHVPRQLARAGEAARRCARGETARLRLGFVSAVMNDELAESFRRYRELHPEVQVMLQDLPPNDQLKAIGDGHLDGGFVGVIPPVRPAGIQFVGWHQEPLVCFLPLGHRLAGSRSISLSSLADESFVAVSHGSAPAFAAQVQGLCKTAGFRPRIILESPRAQAVALMVAAGSGIALLPLALAQFMQKSVHAIPLKGSPKITHVFACQQGKLQAPLTDLMRILRAHSLKKSRCEA</sequence>
<dbReference type="PRINTS" id="PR00039">
    <property type="entry name" value="HTHLYSR"/>
</dbReference>
<evidence type="ECO:0000313" key="6">
    <source>
        <dbReference type="EMBL" id="GAA5148451.1"/>
    </source>
</evidence>
<protein>
    <submittedName>
        <fullName evidence="6">LysR substrate-binding domain-containing protein</fullName>
    </submittedName>
</protein>
<keyword evidence="2" id="KW-0805">Transcription regulation</keyword>
<feature type="domain" description="HTH lysR-type" evidence="5">
    <location>
        <begin position="1"/>
        <end position="60"/>
    </location>
</feature>